<keyword evidence="1" id="KW-0472">Membrane</keyword>
<gene>
    <name evidence="2" type="ORF">SAMN04487937_1047</name>
</gene>
<organism evidence="2 3">
    <name type="scientific">Halorubrum sodomense</name>
    <dbReference type="NCBI Taxonomy" id="35743"/>
    <lineage>
        <taxon>Archaea</taxon>
        <taxon>Methanobacteriati</taxon>
        <taxon>Methanobacteriota</taxon>
        <taxon>Stenosarchaea group</taxon>
        <taxon>Halobacteria</taxon>
        <taxon>Halobacteriales</taxon>
        <taxon>Haloferacaceae</taxon>
        <taxon>Halorubrum</taxon>
    </lineage>
</organism>
<dbReference type="OrthoDB" id="118042at2157"/>
<reference evidence="3" key="1">
    <citation type="submission" date="2016-10" db="EMBL/GenBank/DDBJ databases">
        <authorList>
            <person name="Varghese N."/>
            <person name="Submissions S."/>
        </authorList>
    </citation>
    <scope>NUCLEOTIDE SEQUENCE [LARGE SCALE GENOMIC DNA]</scope>
    <source>
        <strain evidence="3">RD 26</strain>
    </source>
</reference>
<proteinExistence type="predicted"/>
<feature type="transmembrane region" description="Helical" evidence="1">
    <location>
        <begin position="63"/>
        <end position="81"/>
    </location>
</feature>
<dbReference type="InterPro" id="IPR007404">
    <property type="entry name" value="YdjM-like"/>
</dbReference>
<dbReference type="Pfam" id="PF04307">
    <property type="entry name" value="YdjM"/>
    <property type="match status" value="1"/>
</dbReference>
<dbReference type="PANTHER" id="PTHR35531">
    <property type="entry name" value="INNER MEMBRANE PROTEIN YBCI-RELATED"/>
    <property type="match status" value="1"/>
</dbReference>
<keyword evidence="3" id="KW-1185">Reference proteome</keyword>
<evidence type="ECO:0000313" key="3">
    <source>
        <dbReference type="Proteomes" id="UP000198932"/>
    </source>
</evidence>
<dbReference type="RefSeq" id="WP_092920527.1">
    <property type="nucleotide sequence ID" value="NZ_FOYN01000002.1"/>
</dbReference>
<dbReference type="PANTHER" id="PTHR35531:SF1">
    <property type="entry name" value="INNER MEMBRANE PROTEIN YBCI-RELATED"/>
    <property type="match status" value="1"/>
</dbReference>
<evidence type="ECO:0000256" key="1">
    <source>
        <dbReference type="SAM" id="Phobius"/>
    </source>
</evidence>
<sequence>MTLVSAAFLATAFATHALVGAALGGTLFDRPGVGALAGLAADADFLFPAALGPPFVHRGITHSLPALLALAAAATAVWYAVDARGSHRAAGATVAVAYCSHLLIDVTTPEGIPPLSPLSDRVVGVALPTTGHSPVPTLLLWTGSLWALWRTDALDPLARRVTSSRGDD</sequence>
<protein>
    <submittedName>
        <fullName evidence="2">Inner membrane protein</fullName>
    </submittedName>
</protein>
<keyword evidence="1" id="KW-0812">Transmembrane</keyword>
<name>A0A1I6FQQ0_HALSD</name>
<evidence type="ECO:0000313" key="2">
    <source>
        <dbReference type="EMBL" id="SFR32280.1"/>
    </source>
</evidence>
<keyword evidence="1" id="KW-1133">Transmembrane helix</keyword>
<dbReference type="STRING" id="35743.SAMN04487937_1047"/>
<dbReference type="EMBL" id="FOYN01000002">
    <property type="protein sequence ID" value="SFR32280.1"/>
    <property type="molecule type" value="Genomic_DNA"/>
</dbReference>
<accession>A0A1I6FQQ0</accession>
<dbReference type="AlphaFoldDB" id="A0A1I6FQQ0"/>
<dbReference type="Proteomes" id="UP000198932">
    <property type="component" value="Unassembled WGS sequence"/>
</dbReference>